<evidence type="ECO:0000256" key="2">
    <source>
        <dbReference type="ARBA" id="ARBA00022552"/>
    </source>
</evidence>
<comment type="function">
    <text evidence="6">Component of ribonuclease P, a protein complex that generates mature tRNA molecules by cleaving their 5'-ends.</text>
</comment>
<evidence type="ECO:0000313" key="7">
    <source>
        <dbReference type="EMBL" id="CRK97799.1"/>
    </source>
</evidence>
<keyword evidence="3 6" id="KW-0819">tRNA processing</keyword>
<comment type="subcellular location">
    <subcellularLocation>
        <location evidence="6">Nucleus</location>
        <location evidence="6">Nucleolus</location>
    </subcellularLocation>
</comment>
<dbReference type="GO" id="GO:0033204">
    <property type="term" value="F:ribonuclease P RNA binding"/>
    <property type="evidence" value="ECO:0007669"/>
    <property type="project" value="InterPro"/>
</dbReference>
<dbReference type="Gene3D" id="3.30.70.3250">
    <property type="entry name" value="Ribonuclease P, Pop5 subunit"/>
    <property type="match status" value="1"/>
</dbReference>
<dbReference type="EMBL" id="CVRI01000047">
    <property type="protein sequence ID" value="CRK97799.1"/>
    <property type="molecule type" value="Genomic_DNA"/>
</dbReference>
<keyword evidence="4 6" id="KW-0539">Nucleus</keyword>
<dbReference type="OrthoDB" id="277888at2759"/>
<dbReference type="GO" id="GO:0001682">
    <property type="term" value="P:tRNA 5'-leader removal"/>
    <property type="evidence" value="ECO:0007669"/>
    <property type="project" value="InterPro"/>
</dbReference>
<dbReference type="InterPro" id="IPR016819">
    <property type="entry name" value="RNase_P/MRP_POP5"/>
</dbReference>
<organism evidence="7 8">
    <name type="scientific">Clunio marinus</name>
    <dbReference type="NCBI Taxonomy" id="568069"/>
    <lineage>
        <taxon>Eukaryota</taxon>
        <taxon>Metazoa</taxon>
        <taxon>Ecdysozoa</taxon>
        <taxon>Arthropoda</taxon>
        <taxon>Hexapoda</taxon>
        <taxon>Insecta</taxon>
        <taxon>Pterygota</taxon>
        <taxon>Neoptera</taxon>
        <taxon>Endopterygota</taxon>
        <taxon>Diptera</taxon>
        <taxon>Nematocera</taxon>
        <taxon>Chironomoidea</taxon>
        <taxon>Chironomidae</taxon>
        <taxon>Clunio</taxon>
    </lineage>
</organism>
<dbReference type="PIRSF" id="PIRSF023803">
    <property type="entry name" value="Ribonuclease_P_prd"/>
    <property type="match status" value="1"/>
</dbReference>
<dbReference type="AlphaFoldDB" id="A0A1J1IBZ0"/>
<evidence type="ECO:0000256" key="1">
    <source>
        <dbReference type="ARBA" id="ARBA00010800"/>
    </source>
</evidence>
<evidence type="ECO:0000256" key="5">
    <source>
        <dbReference type="ARBA" id="ARBA00044198"/>
    </source>
</evidence>
<protein>
    <recommendedName>
        <fullName evidence="5 6">Ribonuclease P/MRP protein subunit POP5</fullName>
    </recommendedName>
</protein>
<reference evidence="7 8" key="1">
    <citation type="submission" date="2015-04" db="EMBL/GenBank/DDBJ databases">
        <authorList>
            <person name="Syromyatnikov M.Y."/>
            <person name="Popov V.N."/>
        </authorList>
    </citation>
    <scope>NUCLEOTIDE SEQUENCE [LARGE SCALE GENOMIC DNA]</scope>
</reference>
<comment type="similarity">
    <text evidence="1 6">Belongs to the eukaryotic/archaeal RNase P protein component 2 family.</text>
</comment>
<dbReference type="GO" id="GO:0005730">
    <property type="term" value="C:nucleolus"/>
    <property type="evidence" value="ECO:0007669"/>
    <property type="project" value="UniProtKB-SubCell"/>
</dbReference>
<evidence type="ECO:0000313" key="8">
    <source>
        <dbReference type="Proteomes" id="UP000183832"/>
    </source>
</evidence>
<gene>
    <name evidence="7" type="primary">putative Ribonuclease P</name>
    <name evidence="7" type="synonym">MRP protein subunit POP5</name>
    <name evidence="7" type="ORF">CLUMA_CG011178</name>
</gene>
<accession>A0A1J1IBZ0</accession>
<dbReference type="GO" id="GO:0030677">
    <property type="term" value="C:ribonuclease P complex"/>
    <property type="evidence" value="ECO:0007669"/>
    <property type="project" value="InterPro"/>
</dbReference>
<evidence type="ECO:0000256" key="3">
    <source>
        <dbReference type="ARBA" id="ARBA00022694"/>
    </source>
</evidence>
<sequence length="140" mass="16337">MVRFKNRYILLQIKSDKKFKISTSELAGDFRRSIQKYYGDFGAASVQNLAVKYFNEKHKLVIVRLSHGPHKFLSSILPLSTKAGKELAKFQILYIGATIRQCKKYIVKHQNEFIRQTIGAFKDDSERKEFLDNIYKSLDQ</sequence>
<dbReference type="STRING" id="568069.A0A1J1IBZ0"/>
<name>A0A1J1IBZ0_9DIPT</name>
<dbReference type="InterPro" id="IPR002759">
    <property type="entry name" value="Pop5/Rpp14/Rnp2-like"/>
</dbReference>
<keyword evidence="2" id="KW-0698">rRNA processing</keyword>
<evidence type="ECO:0000256" key="6">
    <source>
        <dbReference type="PIRNR" id="PIRNR023803"/>
    </source>
</evidence>
<evidence type="ECO:0000256" key="4">
    <source>
        <dbReference type="ARBA" id="ARBA00023242"/>
    </source>
</evidence>
<dbReference type="PANTHER" id="PTHR48414:SF1">
    <property type="entry name" value="POP5 HOMOLOG, RIBONUCLEASE P_MRP SUBUNIT"/>
    <property type="match status" value="1"/>
</dbReference>
<dbReference type="InterPro" id="IPR038085">
    <property type="entry name" value="Rnp2-like_sf"/>
</dbReference>
<dbReference type="Proteomes" id="UP000183832">
    <property type="component" value="Unassembled WGS sequence"/>
</dbReference>
<dbReference type="Pfam" id="PF01900">
    <property type="entry name" value="RNase_P_Rpp14"/>
    <property type="match status" value="1"/>
</dbReference>
<dbReference type="GO" id="GO:0006364">
    <property type="term" value="P:rRNA processing"/>
    <property type="evidence" value="ECO:0007669"/>
    <property type="project" value="UniProtKB-KW"/>
</dbReference>
<proteinExistence type="inferred from homology"/>
<dbReference type="SUPFAM" id="SSF160350">
    <property type="entry name" value="Rnp2-like"/>
    <property type="match status" value="1"/>
</dbReference>
<keyword evidence="8" id="KW-1185">Reference proteome</keyword>
<dbReference type="PANTHER" id="PTHR48414">
    <property type="entry name" value="POP5 HOMOLOG, RIBONUCLEASE P_MRP SUBUNIT"/>
    <property type="match status" value="1"/>
</dbReference>